<organism evidence="2 3">
    <name type="scientific">Arachis hypogaea</name>
    <name type="common">Peanut</name>
    <dbReference type="NCBI Taxonomy" id="3818"/>
    <lineage>
        <taxon>Eukaryota</taxon>
        <taxon>Viridiplantae</taxon>
        <taxon>Streptophyta</taxon>
        <taxon>Embryophyta</taxon>
        <taxon>Tracheophyta</taxon>
        <taxon>Spermatophyta</taxon>
        <taxon>Magnoliopsida</taxon>
        <taxon>eudicotyledons</taxon>
        <taxon>Gunneridae</taxon>
        <taxon>Pentapetalae</taxon>
        <taxon>rosids</taxon>
        <taxon>fabids</taxon>
        <taxon>Fabales</taxon>
        <taxon>Fabaceae</taxon>
        <taxon>Papilionoideae</taxon>
        <taxon>50 kb inversion clade</taxon>
        <taxon>dalbergioids sensu lato</taxon>
        <taxon>Dalbergieae</taxon>
        <taxon>Pterocarpus clade</taxon>
        <taxon>Arachis</taxon>
    </lineage>
</organism>
<dbReference type="SMR" id="A0A444XU78"/>
<proteinExistence type="predicted"/>
<dbReference type="Pfam" id="PF00227">
    <property type="entry name" value="Proteasome"/>
    <property type="match status" value="1"/>
</dbReference>
<name>A0A444XU78_ARAHY</name>
<dbReference type="EMBL" id="SDMP01000019">
    <property type="protein sequence ID" value="RYQ93328.1"/>
    <property type="molecule type" value="Genomic_DNA"/>
</dbReference>
<dbReference type="GO" id="GO:0051603">
    <property type="term" value="P:proteolysis involved in protein catabolic process"/>
    <property type="evidence" value="ECO:0007669"/>
    <property type="project" value="InterPro"/>
</dbReference>
<dbReference type="PANTHER" id="PTHR11599">
    <property type="entry name" value="PROTEASOME SUBUNIT ALPHA/BETA"/>
    <property type="match status" value="1"/>
</dbReference>
<dbReference type="InterPro" id="IPR050115">
    <property type="entry name" value="Proteasome_alpha"/>
</dbReference>
<evidence type="ECO:0000256" key="1">
    <source>
        <dbReference type="ARBA" id="ARBA00022942"/>
    </source>
</evidence>
<dbReference type="OrthoDB" id="431557at2759"/>
<dbReference type="GO" id="GO:0005839">
    <property type="term" value="C:proteasome core complex"/>
    <property type="evidence" value="ECO:0007669"/>
    <property type="project" value="InterPro"/>
</dbReference>
<keyword evidence="3" id="KW-1185">Reference proteome</keyword>
<dbReference type="InterPro" id="IPR001353">
    <property type="entry name" value="Proteasome_sua/b"/>
</dbReference>
<dbReference type="Proteomes" id="UP000289738">
    <property type="component" value="Chromosome B09"/>
</dbReference>
<evidence type="ECO:0000313" key="2">
    <source>
        <dbReference type="EMBL" id="RYQ93328.1"/>
    </source>
</evidence>
<accession>A0A444XU78</accession>
<sequence length="117" mass="13521">MFSNQYDTNITTWGSRVKRLFQVEYAMKIVKQDSTAIGFRSKMHVILTCVNKANPKLSSHKKKIFKVDYYIGAAIAEFSVNDCVLSWYMRNECINYSYIYESSLSVGRLVVQLANKI</sequence>
<evidence type="ECO:0000313" key="3">
    <source>
        <dbReference type="Proteomes" id="UP000289738"/>
    </source>
</evidence>
<dbReference type="Gene3D" id="3.60.20.10">
    <property type="entry name" value="Glutamine Phosphoribosylpyrophosphate, subunit 1, domain 1"/>
    <property type="match status" value="1"/>
</dbReference>
<reference evidence="2 3" key="1">
    <citation type="submission" date="2019-01" db="EMBL/GenBank/DDBJ databases">
        <title>Sequencing of cultivated peanut Arachis hypogaea provides insights into genome evolution and oil improvement.</title>
        <authorList>
            <person name="Chen X."/>
        </authorList>
    </citation>
    <scope>NUCLEOTIDE SEQUENCE [LARGE SCALE GENOMIC DNA]</scope>
    <source>
        <strain evidence="3">cv. Fuhuasheng</strain>
        <tissue evidence="2">Leaves</tissue>
    </source>
</reference>
<dbReference type="STRING" id="3818.A0A444XU78"/>
<dbReference type="AlphaFoldDB" id="A0A444XU78"/>
<dbReference type="Gramene" id="arahy.Tifrunner.gnm2.ann2.Ah19g508500.1">
    <property type="protein sequence ID" value="arahy.Tifrunner.gnm2.ann2.Ah19g508500.1-CDS-1"/>
    <property type="gene ID" value="arahy.Tifrunner.gnm2.ann2.Ah19g508500"/>
</dbReference>
<gene>
    <name evidence="2" type="ORF">Ahy_B09g099602</name>
</gene>
<dbReference type="SUPFAM" id="SSF56235">
    <property type="entry name" value="N-terminal nucleophile aminohydrolases (Ntn hydrolases)"/>
    <property type="match status" value="1"/>
</dbReference>
<protein>
    <submittedName>
        <fullName evidence="2">Uncharacterized protein</fullName>
    </submittedName>
</protein>
<dbReference type="InterPro" id="IPR029055">
    <property type="entry name" value="Ntn_hydrolases_N"/>
</dbReference>
<keyword evidence="1" id="KW-0647">Proteasome</keyword>
<comment type="caution">
    <text evidence="2">The sequence shown here is derived from an EMBL/GenBank/DDBJ whole genome shotgun (WGS) entry which is preliminary data.</text>
</comment>